<feature type="transmembrane region" description="Helical" evidence="8">
    <location>
        <begin position="703"/>
        <end position="724"/>
    </location>
</feature>
<evidence type="ECO:0000256" key="6">
    <source>
        <dbReference type="ARBA" id="ARBA00023136"/>
    </source>
</evidence>
<evidence type="ECO:0000313" key="14">
    <source>
        <dbReference type="Proteomes" id="UP001160390"/>
    </source>
</evidence>
<dbReference type="InterPro" id="IPR045122">
    <property type="entry name" value="Csc1-like"/>
</dbReference>
<feature type="transmembrane region" description="Helical" evidence="8">
    <location>
        <begin position="146"/>
        <end position="166"/>
    </location>
</feature>
<gene>
    <name evidence="13" type="ORF">CCHLO57077_00017910</name>
</gene>
<evidence type="ECO:0000256" key="7">
    <source>
        <dbReference type="SAM" id="MobiDB-lite"/>
    </source>
</evidence>
<dbReference type="EMBL" id="CABFNP030000696">
    <property type="protein sequence ID" value="CAI6079213.1"/>
    <property type="molecule type" value="Genomic_DNA"/>
</dbReference>
<dbReference type="GO" id="GO:0005886">
    <property type="term" value="C:plasma membrane"/>
    <property type="evidence" value="ECO:0007669"/>
    <property type="project" value="TreeGrafter"/>
</dbReference>
<evidence type="ECO:0000313" key="13">
    <source>
        <dbReference type="EMBL" id="CAI6079213.1"/>
    </source>
</evidence>
<dbReference type="Pfam" id="PF13967">
    <property type="entry name" value="RSN1_TM"/>
    <property type="match status" value="1"/>
</dbReference>
<feature type="region of interest" description="Disordered" evidence="7">
    <location>
        <begin position="297"/>
        <end position="317"/>
    </location>
</feature>
<sequence length="955" mass="108097">MLQLKNESLTGRGLNFDADNDPRIGSNRNVSMQGDILGFLPLVGTLVLVSIYCIICVVLFLVMRPRCPRLFAPRTQPGLVSSQLDSKIVCAVVHELTVYRRLSPSLPDGVFQWIKPFFEIPDTFILNHCSLDGFLFLRYLKVLRSLFLVGCCIAWPILLPVHITGGRGLKGLDLLTVGNIEDNRKFYAHVIVATSWFGLTLLVIVREILYYINLRIAYASSPFYAHQLSSRTILLTHVPKRYRNESCLRRLFGDSVNRVWIPRTSKTLTKFLKQRKEIASKLEEAEVELIVKSNKAHNKGSNLHPPIPLPTAPNTDPTTNNATEIYPGGRGHQPLDIEEPATGMQIHKGFRPRHRLWRQFGRKVDTISWAQSQIKSLNTRIFKLRRQLRQTHASTFPAAFVEFDNQQSAHAAHQSLAHHQPIQLIRHLGIRPTDILWQSLEMDWRERIIRQFFVFGLIVAAIILWSFPTAVIGLISNVELLSENLHFLHWIRQMPQRLLRFLQGFVPALVLSLWIAVVPALLRFCAVQAGSISLSMMELFTQKSYFAFLVVQVFLITSFSSTVLSVLPDVLSEPLKIPDILANNIPRASDFFLSFILIQCLADGASNIFPIVDLCRYHVPGQKTRTPRTQYRVWKRMRRVHWGTVFPRISNMGVITFCYTGVAPIILIFAAGGMFFLQILYRYNVIYVVDCDLTSTGLFYPQALLHLLIGLYLAELCLVGIFILKSAFVPMALMILFVILTALVHLELSKAINPLLHNLPQCLWSEEKDPSGEEENMFRDSTRNARSPGHVATVEQVGASGRQDCVKAHTENGEQSVVMPSFLRNLMKQLFGPQRSVADLRHEILSLHETVYQDPFQPYRYPTKGTTEAYLPPELWLPKPTLWIPRDGVGFSLQEIAQTKRYIPITDVGASLGENGQIVTNLRDVPIDEAKLSGTRWEAIDSAVPSLLSPSALGL</sequence>
<feature type="region of interest" description="Disordered" evidence="7">
    <location>
        <begin position="768"/>
        <end position="790"/>
    </location>
</feature>
<dbReference type="InterPro" id="IPR003864">
    <property type="entry name" value="CSC1/OSCA1-like_7TM"/>
</dbReference>
<protein>
    <submittedName>
        <fullName evidence="13">Uncharacterized protein</fullName>
    </submittedName>
</protein>
<dbReference type="Pfam" id="PF14703">
    <property type="entry name" value="PHM7_cyt"/>
    <property type="match status" value="1"/>
</dbReference>
<evidence type="ECO:0000256" key="4">
    <source>
        <dbReference type="ARBA" id="ARBA00022692"/>
    </source>
</evidence>
<feature type="transmembrane region" description="Helical" evidence="8">
    <location>
        <begin position="731"/>
        <end position="748"/>
    </location>
</feature>
<feature type="domain" description="10TM putative phosphate transporter extracellular tail" evidence="10">
    <location>
        <begin position="847"/>
        <end position="923"/>
    </location>
</feature>
<name>A0AA35LUY0_9HYPO</name>
<feature type="transmembrane region" description="Helical" evidence="8">
    <location>
        <begin position="545"/>
        <end position="567"/>
    </location>
</feature>
<evidence type="ECO:0000259" key="11">
    <source>
        <dbReference type="Pfam" id="PF13967"/>
    </source>
</evidence>
<reference evidence="13" key="1">
    <citation type="submission" date="2023-01" db="EMBL/GenBank/DDBJ databases">
        <authorList>
            <person name="Piombo E."/>
        </authorList>
    </citation>
    <scope>NUCLEOTIDE SEQUENCE</scope>
</reference>
<comment type="caution">
    <text evidence="13">The sequence shown here is derived from an EMBL/GenBank/DDBJ whole genome shotgun (WGS) entry which is preliminary data.</text>
</comment>
<dbReference type="PANTHER" id="PTHR13018:SF53">
    <property type="entry name" value="DUF221 DOMAIN PROTEIN"/>
    <property type="match status" value="1"/>
</dbReference>
<evidence type="ECO:0000256" key="1">
    <source>
        <dbReference type="ARBA" id="ARBA00004141"/>
    </source>
</evidence>
<feature type="domain" description="CSC1/OSCA1-like cytosolic" evidence="12">
    <location>
        <begin position="230"/>
        <end position="438"/>
    </location>
</feature>
<feature type="transmembrane region" description="Helical" evidence="8">
    <location>
        <begin position="657"/>
        <end position="683"/>
    </location>
</feature>
<dbReference type="InterPro" id="IPR032880">
    <property type="entry name" value="CSC1/OSCA1-like_N"/>
</dbReference>
<evidence type="ECO:0000259" key="10">
    <source>
        <dbReference type="Pfam" id="PF12621"/>
    </source>
</evidence>
<feature type="transmembrane region" description="Helical" evidence="8">
    <location>
        <begin position="591"/>
        <end position="615"/>
    </location>
</feature>
<accession>A0AA35LUY0</accession>
<feature type="domain" description="CSC1/OSCA1-like N-terminal transmembrane" evidence="11">
    <location>
        <begin position="43"/>
        <end position="207"/>
    </location>
</feature>
<dbReference type="InterPro" id="IPR022257">
    <property type="entry name" value="PHM7_ext"/>
</dbReference>
<dbReference type="Pfam" id="PF02714">
    <property type="entry name" value="RSN1_7TM"/>
    <property type="match status" value="1"/>
</dbReference>
<dbReference type="PANTHER" id="PTHR13018">
    <property type="entry name" value="PROBABLE MEMBRANE PROTEIN DUF221-RELATED"/>
    <property type="match status" value="1"/>
</dbReference>
<keyword evidence="4 8" id="KW-0812">Transmembrane</keyword>
<evidence type="ECO:0000256" key="3">
    <source>
        <dbReference type="ARBA" id="ARBA00022448"/>
    </source>
</evidence>
<dbReference type="Proteomes" id="UP001160390">
    <property type="component" value="Unassembled WGS sequence"/>
</dbReference>
<evidence type="ECO:0000256" key="8">
    <source>
        <dbReference type="SAM" id="Phobius"/>
    </source>
</evidence>
<feature type="transmembrane region" description="Helical" evidence="8">
    <location>
        <begin position="452"/>
        <end position="478"/>
    </location>
</feature>
<evidence type="ECO:0000256" key="5">
    <source>
        <dbReference type="ARBA" id="ARBA00022989"/>
    </source>
</evidence>
<feature type="transmembrane region" description="Helical" evidence="8">
    <location>
        <begin position="498"/>
        <end position="524"/>
    </location>
</feature>
<comment type="subcellular location">
    <subcellularLocation>
        <location evidence="1">Membrane</location>
        <topology evidence="1">Multi-pass membrane protein</topology>
    </subcellularLocation>
</comment>
<dbReference type="AlphaFoldDB" id="A0AA35LUY0"/>
<dbReference type="GO" id="GO:0005227">
    <property type="term" value="F:calcium-activated cation channel activity"/>
    <property type="evidence" value="ECO:0007669"/>
    <property type="project" value="InterPro"/>
</dbReference>
<proteinExistence type="inferred from homology"/>
<keyword evidence="6 8" id="KW-0472">Membrane</keyword>
<feature type="transmembrane region" description="Helical" evidence="8">
    <location>
        <begin position="186"/>
        <end position="205"/>
    </location>
</feature>
<feature type="domain" description="CSC1/OSCA1-like 7TM region" evidence="9">
    <location>
        <begin position="450"/>
        <end position="722"/>
    </location>
</feature>
<keyword evidence="5 8" id="KW-1133">Transmembrane helix</keyword>
<evidence type="ECO:0000256" key="2">
    <source>
        <dbReference type="ARBA" id="ARBA00007779"/>
    </source>
</evidence>
<feature type="transmembrane region" description="Helical" evidence="8">
    <location>
        <begin position="36"/>
        <end position="62"/>
    </location>
</feature>
<evidence type="ECO:0000259" key="12">
    <source>
        <dbReference type="Pfam" id="PF14703"/>
    </source>
</evidence>
<organism evidence="13 14">
    <name type="scientific">Clonostachys chloroleuca</name>
    <dbReference type="NCBI Taxonomy" id="1926264"/>
    <lineage>
        <taxon>Eukaryota</taxon>
        <taxon>Fungi</taxon>
        <taxon>Dikarya</taxon>
        <taxon>Ascomycota</taxon>
        <taxon>Pezizomycotina</taxon>
        <taxon>Sordariomycetes</taxon>
        <taxon>Hypocreomycetidae</taxon>
        <taxon>Hypocreales</taxon>
        <taxon>Bionectriaceae</taxon>
        <taxon>Clonostachys</taxon>
    </lineage>
</organism>
<dbReference type="Pfam" id="PF12621">
    <property type="entry name" value="PHM7_ext"/>
    <property type="match status" value="1"/>
</dbReference>
<keyword evidence="3" id="KW-0813">Transport</keyword>
<comment type="similarity">
    <text evidence="2">Belongs to the CSC1 (TC 1.A.17) family.</text>
</comment>
<evidence type="ECO:0000259" key="9">
    <source>
        <dbReference type="Pfam" id="PF02714"/>
    </source>
</evidence>
<keyword evidence="14" id="KW-1185">Reference proteome</keyword>
<dbReference type="InterPro" id="IPR027815">
    <property type="entry name" value="CSC1/OSCA1-like_cyt"/>
</dbReference>
<feature type="compositionally biased region" description="Basic and acidic residues" evidence="7">
    <location>
        <begin position="768"/>
        <end position="783"/>
    </location>
</feature>